<dbReference type="InterPro" id="IPR036628">
    <property type="entry name" value="Clp_N_dom_sf"/>
</dbReference>
<dbReference type="Gene3D" id="1.10.1780.10">
    <property type="entry name" value="Clp, N-terminal domain"/>
    <property type="match status" value="1"/>
</dbReference>
<keyword evidence="2" id="KW-1185">Reference proteome</keyword>
<name>A0A7J5DF47_9ACTN</name>
<proteinExistence type="predicted"/>
<dbReference type="Proteomes" id="UP000442990">
    <property type="component" value="Unassembled WGS sequence"/>
</dbReference>
<evidence type="ECO:0000313" key="1">
    <source>
        <dbReference type="EMBL" id="KAB1987190.1"/>
    </source>
</evidence>
<comment type="caution">
    <text evidence="1">The sequence shown here is derived from an EMBL/GenBank/DDBJ whole genome shotgun (WGS) entry which is preliminary data.</text>
</comment>
<protein>
    <submittedName>
        <fullName evidence="1">Peptidase</fullName>
    </submittedName>
</protein>
<evidence type="ECO:0000313" key="2">
    <source>
        <dbReference type="Proteomes" id="UP000442990"/>
    </source>
</evidence>
<gene>
    <name evidence="1" type="ORF">F8144_19390</name>
</gene>
<dbReference type="EMBL" id="WBKG01000015">
    <property type="protein sequence ID" value="KAB1987190.1"/>
    <property type="molecule type" value="Genomic_DNA"/>
</dbReference>
<dbReference type="AlphaFoldDB" id="A0A7J5DF47"/>
<organism evidence="1 2">
    <name type="scientific">Streptomyces triticiradicis</name>
    <dbReference type="NCBI Taxonomy" id="2651189"/>
    <lineage>
        <taxon>Bacteria</taxon>
        <taxon>Bacillati</taxon>
        <taxon>Actinomycetota</taxon>
        <taxon>Actinomycetes</taxon>
        <taxon>Kitasatosporales</taxon>
        <taxon>Streptomycetaceae</taxon>
        <taxon>Streptomyces</taxon>
    </lineage>
</organism>
<reference evidence="1 2" key="1">
    <citation type="submission" date="2019-09" db="EMBL/GenBank/DDBJ databases">
        <title>Isolation and identification of active actinomycetes.</title>
        <authorList>
            <person name="Yu Z."/>
            <person name="Han C."/>
            <person name="Yu B."/>
        </authorList>
    </citation>
    <scope>NUCLEOTIDE SEQUENCE [LARGE SCALE GENOMIC DNA]</scope>
    <source>
        <strain evidence="1 2">NEAU-H2</strain>
    </source>
</reference>
<sequence length="207" mass="22187">MPTLCRTRRCCPPWTTRRHEADEVEVVLPRIPQQSAAASGPKRFGVDAGLSAELAPVVSGARRRALRDGDRQIDTAHLLHSLLESDPEVRAAFGGGPQLDRLLGYLVQRSIGYGLRWQSAAEDFGAGAVTADGRWSPVAADAMEEAHGRAVLRGDERARGLDLLVALVADPRSRAVEVLGRAGVELPRLLERAGSGHEECAGRSDTG</sequence>
<accession>A0A7J5DF47</accession>